<name>M2XKE9_DOTSN</name>
<dbReference type="AlphaFoldDB" id="M2XKE9"/>
<reference evidence="1 2" key="2">
    <citation type="journal article" date="2012" name="PLoS Pathog.">
        <title>Diverse lifestyles and strategies of plant pathogenesis encoded in the genomes of eighteen Dothideomycetes fungi.</title>
        <authorList>
            <person name="Ohm R.A."/>
            <person name="Feau N."/>
            <person name="Henrissat B."/>
            <person name="Schoch C.L."/>
            <person name="Horwitz B.A."/>
            <person name="Barry K.W."/>
            <person name="Condon B.J."/>
            <person name="Copeland A.C."/>
            <person name="Dhillon B."/>
            <person name="Glaser F."/>
            <person name="Hesse C.N."/>
            <person name="Kosti I."/>
            <person name="LaButti K."/>
            <person name="Lindquist E.A."/>
            <person name="Lucas S."/>
            <person name="Salamov A.A."/>
            <person name="Bradshaw R.E."/>
            <person name="Ciuffetti L."/>
            <person name="Hamelin R.C."/>
            <person name="Kema G.H.J."/>
            <person name="Lawrence C."/>
            <person name="Scott J.A."/>
            <person name="Spatafora J.W."/>
            <person name="Turgeon B.G."/>
            <person name="de Wit P.J.G.M."/>
            <person name="Zhong S."/>
            <person name="Goodwin S.B."/>
            <person name="Grigoriev I.V."/>
        </authorList>
    </citation>
    <scope>NUCLEOTIDE SEQUENCE [LARGE SCALE GENOMIC DNA]</scope>
    <source>
        <strain evidence="2">NZE10 / CBS 128990</strain>
    </source>
</reference>
<evidence type="ECO:0000313" key="2">
    <source>
        <dbReference type="Proteomes" id="UP000016933"/>
    </source>
</evidence>
<dbReference type="OMA" id="VGAFHYG"/>
<dbReference type="GO" id="GO:0005739">
    <property type="term" value="C:mitochondrion"/>
    <property type="evidence" value="ECO:0007669"/>
    <property type="project" value="TreeGrafter"/>
</dbReference>
<proteinExistence type="predicted"/>
<reference evidence="2" key="1">
    <citation type="journal article" date="2012" name="PLoS Genet.">
        <title>The genomes of the fungal plant pathogens Cladosporium fulvum and Dothistroma septosporum reveal adaptation to different hosts and lifestyles but also signatures of common ancestry.</title>
        <authorList>
            <person name="de Wit P.J.G.M."/>
            <person name="van der Burgt A."/>
            <person name="Oekmen B."/>
            <person name="Stergiopoulos I."/>
            <person name="Abd-Elsalam K.A."/>
            <person name="Aerts A.L."/>
            <person name="Bahkali A.H."/>
            <person name="Beenen H.G."/>
            <person name="Chettri P."/>
            <person name="Cox M.P."/>
            <person name="Datema E."/>
            <person name="de Vries R.P."/>
            <person name="Dhillon B."/>
            <person name="Ganley A.R."/>
            <person name="Griffiths S.A."/>
            <person name="Guo Y."/>
            <person name="Hamelin R.C."/>
            <person name="Henrissat B."/>
            <person name="Kabir M.S."/>
            <person name="Jashni M.K."/>
            <person name="Kema G."/>
            <person name="Klaubauf S."/>
            <person name="Lapidus A."/>
            <person name="Levasseur A."/>
            <person name="Lindquist E."/>
            <person name="Mehrabi R."/>
            <person name="Ohm R.A."/>
            <person name="Owen T.J."/>
            <person name="Salamov A."/>
            <person name="Schwelm A."/>
            <person name="Schijlen E."/>
            <person name="Sun H."/>
            <person name="van den Burg H.A."/>
            <person name="van Ham R.C.H.J."/>
            <person name="Zhang S."/>
            <person name="Goodwin S.B."/>
            <person name="Grigoriev I.V."/>
            <person name="Collemare J."/>
            <person name="Bradshaw R.E."/>
        </authorList>
    </citation>
    <scope>NUCLEOTIDE SEQUENCE [LARGE SCALE GENOMIC DNA]</scope>
    <source>
        <strain evidence="2">NZE10 / CBS 128990</strain>
    </source>
</reference>
<dbReference type="Pfam" id="PF10306">
    <property type="entry name" value="FLILHELTA"/>
    <property type="match status" value="1"/>
</dbReference>
<gene>
    <name evidence="1" type="ORF">DOTSEDRAFT_88968</name>
</gene>
<dbReference type="PANTHER" id="PTHR28002:SF1">
    <property type="entry name" value="MIOREX COMPLEX COMPONENT 11"/>
    <property type="match status" value="1"/>
</dbReference>
<evidence type="ECO:0000313" key="1">
    <source>
        <dbReference type="EMBL" id="EME42967.1"/>
    </source>
</evidence>
<dbReference type="HOGENOM" id="CLU_071379_2_0_1"/>
<dbReference type="PANTHER" id="PTHR28002">
    <property type="entry name" value="MIOREX COMPLEX COMPONENT 11"/>
    <property type="match status" value="1"/>
</dbReference>
<dbReference type="OrthoDB" id="5580261at2759"/>
<dbReference type="Proteomes" id="UP000016933">
    <property type="component" value="Unassembled WGS sequence"/>
</dbReference>
<keyword evidence="2" id="KW-1185">Reference proteome</keyword>
<sequence length="201" mass="22274">MSSHGGPTAYQTIRSSSTETLRSTSRIARIESRLPRFLRRYITPLRTAPLSHISAFLILHELTAIIPLFGLAGAFHYYNWLPPYISEGKWVSDGTEKFGKWMRKKGWISDEERSGRYFGKGESGTRIVVELATAYAITKVLLPLRLIGSIWATPWFARWTVLPITRRFGGMMFGTKKAVAVKDVKAAGTGAVGGGAIPKGK</sequence>
<dbReference type="EMBL" id="KB446540">
    <property type="protein sequence ID" value="EME42967.1"/>
    <property type="molecule type" value="Genomic_DNA"/>
</dbReference>
<protein>
    <submittedName>
        <fullName evidence="1">Uncharacterized protein</fullName>
    </submittedName>
</protein>
<dbReference type="InterPro" id="IPR018811">
    <property type="entry name" value="MRX11"/>
</dbReference>
<organism evidence="1 2">
    <name type="scientific">Dothistroma septosporum (strain NZE10 / CBS 128990)</name>
    <name type="common">Red band needle blight fungus</name>
    <name type="synonym">Mycosphaerella pini</name>
    <dbReference type="NCBI Taxonomy" id="675120"/>
    <lineage>
        <taxon>Eukaryota</taxon>
        <taxon>Fungi</taxon>
        <taxon>Dikarya</taxon>
        <taxon>Ascomycota</taxon>
        <taxon>Pezizomycotina</taxon>
        <taxon>Dothideomycetes</taxon>
        <taxon>Dothideomycetidae</taxon>
        <taxon>Mycosphaerellales</taxon>
        <taxon>Mycosphaerellaceae</taxon>
        <taxon>Dothistroma</taxon>
    </lineage>
</organism>
<accession>M2XKE9</accession>
<dbReference type="eggNOG" id="ENOG502S09K">
    <property type="taxonomic scope" value="Eukaryota"/>
</dbReference>